<reference evidence="1" key="1">
    <citation type="submission" date="2020-08" db="EMBL/GenBank/DDBJ databases">
        <title>Multicomponent nature underlies the extraordinary mechanical properties of spider dragline silk.</title>
        <authorList>
            <person name="Kono N."/>
            <person name="Nakamura H."/>
            <person name="Mori M."/>
            <person name="Yoshida Y."/>
            <person name="Ohtoshi R."/>
            <person name="Malay A.D."/>
            <person name="Moran D.A.P."/>
            <person name="Tomita M."/>
            <person name="Numata K."/>
            <person name="Arakawa K."/>
        </authorList>
    </citation>
    <scope>NUCLEOTIDE SEQUENCE</scope>
</reference>
<dbReference type="EMBL" id="BMAW01020304">
    <property type="protein sequence ID" value="GFT67460.1"/>
    <property type="molecule type" value="Genomic_DNA"/>
</dbReference>
<evidence type="ECO:0000313" key="1">
    <source>
        <dbReference type="EMBL" id="GFT67460.1"/>
    </source>
</evidence>
<comment type="caution">
    <text evidence="1">The sequence shown here is derived from an EMBL/GenBank/DDBJ whole genome shotgun (WGS) entry which is preliminary data.</text>
</comment>
<evidence type="ECO:0000313" key="2">
    <source>
        <dbReference type="Proteomes" id="UP000887013"/>
    </source>
</evidence>
<dbReference type="Proteomes" id="UP000887013">
    <property type="component" value="Unassembled WGS sequence"/>
</dbReference>
<gene>
    <name evidence="1" type="ORF">NPIL_554681</name>
</gene>
<sequence>MFSDKTEHKLKFNTDLNPKLNCSTSDSHNIEQPNDVPLSINLKPNKQRYNDIDDLECVQNDIDLPFERRRRLCRKNYNRNLERVPQLGWKKRIHGFFRDFARRMRIYFST</sequence>
<dbReference type="AlphaFoldDB" id="A0A8X6PHF4"/>
<proteinExistence type="predicted"/>
<name>A0A8X6PHF4_NEPPI</name>
<keyword evidence="2" id="KW-1185">Reference proteome</keyword>
<protein>
    <submittedName>
        <fullName evidence="1">Uncharacterized protein</fullName>
    </submittedName>
</protein>
<organism evidence="1 2">
    <name type="scientific">Nephila pilipes</name>
    <name type="common">Giant wood spider</name>
    <name type="synonym">Nephila maculata</name>
    <dbReference type="NCBI Taxonomy" id="299642"/>
    <lineage>
        <taxon>Eukaryota</taxon>
        <taxon>Metazoa</taxon>
        <taxon>Ecdysozoa</taxon>
        <taxon>Arthropoda</taxon>
        <taxon>Chelicerata</taxon>
        <taxon>Arachnida</taxon>
        <taxon>Araneae</taxon>
        <taxon>Araneomorphae</taxon>
        <taxon>Entelegynae</taxon>
        <taxon>Araneoidea</taxon>
        <taxon>Nephilidae</taxon>
        <taxon>Nephila</taxon>
    </lineage>
</organism>
<accession>A0A8X6PHF4</accession>